<feature type="transmembrane region" description="Helical" evidence="1">
    <location>
        <begin position="220"/>
        <end position="238"/>
    </location>
</feature>
<proteinExistence type="predicted"/>
<dbReference type="EMBL" id="JAZDWU010000006">
    <property type="protein sequence ID" value="KAK9999470.1"/>
    <property type="molecule type" value="Genomic_DNA"/>
</dbReference>
<dbReference type="Proteomes" id="UP001459277">
    <property type="component" value="Unassembled WGS sequence"/>
</dbReference>
<reference evidence="2 3" key="1">
    <citation type="submission" date="2024-01" db="EMBL/GenBank/DDBJ databases">
        <title>A telomere-to-telomere, gap-free genome of sweet tea (Lithocarpus litseifolius).</title>
        <authorList>
            <person name="Zhou J."/>
        </authorList>
    </citation>
    <scope>NUCLEOTIDE SEQUENCE [LARGE SCALE GENOMIC DNA]</scope>
    <source>
        <strain evidence="2">Zhou-2022a</strain>
        <tissue evidence="2">Leaf</tissue>
    </source>
</reference>
<keyword evidence="1" id="KW-1133">Transmembrane helix</keyword>
<dbReference type="PANTHER" id="PTHR35285">
    <property type="entry name" value="2-C-METHYL-D-ERYTHRITOL 4-PHOSPHATE CYTIDYLYLTRANSFERASE"/>
    <property type="match status" value="1"/>
</dbReference>
<sequence length="239" mass="27134">MAFPVYDNGMTLYNPSHEQDYLVSRIGKRQNGQADLVVVCHGGSSNLKELDPPQSESVILSNLISFVEQSGAKYAALYVSNPFISIQYPSYREIGRFLDEDRMGMSLKTKTQNSYDHQIRYQNQSELVGFGSYLCFSAKMLVERDFDLIGMKVDTGFIENLSKSGSLFVRSSDFHALARLNELRVSDNLFAFHTELSLQLFHVHLSHQPPRLRERHRTNFIFIFIIIVAVVVAVVVAMA</sequence>
<evidence type="ECO:0000256" key="1">
    <source>
        <dbReference type="SAM" id="Phobius"/>
    </source>
</evidence>
<dbReference type="AlphaFoldDB" id="A0AAW2CMN5"/>
<organism evidence="2 3">
    <name type="scientific">Lithocarpus litseifolius</name>
    <dbReference type="NCBI Taxonomy" id="425828"/>
    <lineage>
        <taxon>Eukaryota</taxon>
        <taxon>Viridiplantae</taxon>
        <taxon>Streptophyta</taxon>
        <taxon>Embryophyta</taxon>
        <taxon>Tracheophyta</taxon>
        <taxon>Spermatophyta</taxon>
        <taxon>Magnoliopsida</taxon>
        <taxon>eudicotyledons</taxon>
        <taxon>Gunneridae</taxon>
        <taxon>Pentapetalae</taxon>
        <taxon>rosids</taxon>
        <taxon>fabids</taxon>
        <taxon>Fagales</taxon>
        <taxon>Fagaceae</taxon>
        <taxon>Lithocarpus</taxon>
    </lineage>
</organism>
<comment type="caution">
    <text evidence="2">The sequence shown here is derived from an EMBL/GenBank/DDBJ whole genome shotgun (WGS) entry which is preliminary data.</text>
</comment>
<keyword evidence="1" id="KW-0812">Transmembrane</keyword>
<protein>
    <submittedName>
        <fullName evidence="2">Uncharacterized protein</fullName>
    </submittedName>
</protein>
<evidence type="ECO:0000313" key="3">
    <source>
        <dbReference type="Proteomes" id="UP001459277"/>
    </source>
</evidence>
<gene>
    <name evidence="2" type="ORF">SO802_019073</name>
</gene>
<dbReference type="PANTHER" id="PTHR35285:SF1">
    <property type="entry name" value="2-C-METHYL-D-ERYTHRITOL 4-PHOSPHATE CYTIDYLYLTRANSFERASE"/>
    <property type="match status" value="1"/>
</dbReference>
<name>A0AAW2CMN5_9ROSI</name>
<keyword evidence="1" id="KW-0472">Membrane</keyword>
<evidence type="ECO:0000313" key="2">
    <source>
        <dbReference type="EMBL" id="KAK9999470.1"/>
    </source>
</evidence>
<keyword evidence="3" id="KW-1185">Reference proteome</keyword>
<accession>A0AAW2CMN5</accession>